<feature type="compositionally biased region" description="Pro residues" evidence="1">
    <location>
        <begin position="75"/>
        <end position="98"/>
    </location>
</feature>
<organism evidence="2 3">
    <name type="scientific">Vombatus ursinus</name>
    <name type="common">Common wombat</name>
    <dbReference type="NCBI Taxonomy" id="29139"/>
    <lineage>
        <taxon>Eukaryota</taxon>
        <taxon>Metazoa</taxon>
        <taxon>Chordata</taxon>
        <taxon>Craniata</taxon>
        <taxon>Vertebrata</taxon>
        <taxon>Euteleostomi</taxon>
        <taxon>Mammalia</taxon>
        <taxon>Metatheria</taxon>
        <taxon>Diprotodontia</taxon>
        <taxon>Vombatidae</taxon>
        <taxon>Vombatus</taxon>
    </lineage>
</organism>
<reference evidence="2" key="3">
    <citation type="submission" date="2025-09" db="UniProtKB">
        <authorList>
            <consortium name="Ensembl"/>
        </authorList>
    </citation>
    <scope>IDENTIFICATION</scope>
</reference>
<dbReference type="Ensembl" id="ENSVURT00010017625.1">
    <property type="protein sequence ID" value="ENSVURP00010015507.1"/>
    <property type="gene ID" value="ENSVURG00010011875.1"/>
</dbReference>
<evidence type="ECO:0000313" key="3">
    <source>
        <dbReference type="Proteomes" id="UP000314987"/>
    </source>
</evidence>
<protein>
    <recommendedName>
        <fullName evidence="4">Proline rich 33</fullName>
    </recommendedName>
</protein>
<feature type="region of interest" description="Disordered" evidence="1">
    <location>
        <begin position="152"/>
        <end position="172"/>
    </location>
</feature>
<sequence>MLITGPMPHEPGSPCPPALPPPLLPKPAKDNLRLQKLLRKAAKKKASVTSLQAGSFRASLSPVSEASRDQEAVPQPCPETPGAAAPPPLALPIPPSPPALPSPPRILVPAARSPYKPVIRHVPSPVQKKSFSIFNVTEQRSLAEHLRITASHLGAPGPDAPEPPGGSVPLSAPREVTHISRAHIHVQQVLSPRSWAPAANLAPGNGANGKQDPTGTEPREWPGDPEQGETAHQPSLTPQIPVAHIQPLTPNAQAASPCPEPPSATRLSPGVEAAAPKQVATKTVVPIAPTYRSPGPSQHSPLPRTPSAKAEPPPVPPKPTTAFPKIAAASDPNQQLPGPFSPPRVSSPEPPRDVLVSLALSPAPGGGVPKAAPTPIPRTRFSGWMRLKKQLIVAPDAPPFPEPEGAEVQPEQADQRPRGPAASPAAPRPPVSRATRMWDAVLYRMSVAKGGNRRENTEEGARVPPGGPLGRGSFLPFLYRPRFDARKLREMATQPPAKVNTVPGVSMRPSLAPKNFNRTAACWQLK</sequence>
<feature type="region of interest" description="Disordered" evidence="1">
    <location>
        <begin position="1"/>
        <end position="98"/>
    </location>
</feature>
<evidence type="ECO:0000313" key="2">
    <source>
        <dbReference type="Ensembl" id="ENSVURP00010015507.1"/>
    </source>
</evidence>
<dbReference type="GeneTree" id="ENSGT00390000016727"/>
<dbReference type="Pfam" id="PF15485">
    <property type="entry name" value="DUF4643"/>
    <property type="match status" value="1"/>
</dbReference>
<evidence type="ECO:0000256" key="1">
    <source>
        <dbReference type="SAM" id="MobiDB-lite"/>
    </source>
</evidence>
<evidence type="ECO:0008006" key="4">
    <source>
        <dbReference type="Google" id="ProtNLM"/>
    </source>
</evidence>
<feature type="compositionally biased region" description="Low complexity" evidence="1">
    <location>
        <begin position="196"/>
        <end position="209"/>
    </location>
</feature>
<dbReference type="InterPro" id="IPR028004">
    <property type="entry name" value="DUF4643"/>
</dbReference>
<dbReference type="Proteomes" id="UP000314987">
    <property type="component" value="Unassembled WGS sequence"/>
</dbReference>
<feature type="compositionally biased region" description="Basic residues" evidence="1">
    <location>
        <begin position="36"/>
        <end position="46"/>
    </location>
</feature>
<feature type="compositionally biased region" description="Pro residues" evidence="1">
    <location>
        <begin position="8"/>
        <end position="25"/>
    </location>
</feature>
<accession>A0A4X2L2T6</accession>
<feature type="region of interest" description="Disordered" evidence="1">
    <location>
        <begin position="196"/>
        <end position="234"/>
    </location>
</feature>
<name>A0A4X2L2T6_VOMUR</name>
<feature type="region of interest" description="Disordered" evidence="1">
    <location>
        <begin position="250"/>
        <end position="376"/>
    </location>
</feature>
<dbReference type="PANTHER" id="PTHR38004:SF1">
    <property type="entry name" value="PROLINE-RICH PROTEIN 33"/>
    <property type="match status" value="1"/>
</dbReference>
<feature type="compositionally biased region" description="Low complexity" evidence="1">
    <location>
        <begin position="418"/>
        <end position="433"/>
    </location>
</feature>
<dbReference type="OMA" id="NRTATGW"/>
<proteinExistence type="predicted"/>
<dbReference type="PANTHER" id="PTHR38004">
    <property type="entry name" value="PROLINE-RICH PROTEIN 33"/>
    <property type="match status" value="1"/>
</dbReference>
<dbReference type="AlphaFoldDB" id="A0A4X2L2T6"/>
<reference evidence="2" key="2">
    <citation type="submission" date="2025-08" db="UniProtKB">
        <authorList>
            <consortium name="Ensembl"/>
        </authorList>
    </citation>
    <scope>IDENTIFICATION</scope>
</reference>
<feature type="region of interest" description="Disordered" evidence="1">
    <location>
        <begin position="395"/>
        <end position="433"/>
    </location>
</feature>
<keyword evidence="3" id="KW-1185">Reference proteome</keyword>
<reference evidence="3" key="1">
    <citation type="submission" date="2018-12" db="EMBL/GenBank/DDBJ databases">
        <authorList>
            <person name="Yazar S."/>
        </authorList>
    </citation>
    <scope>NUCLEOTIDE SEQUENCE [LARGE SCALE GENOMIC DNA]</scope>
</reference>